<organism evidence="2">
    <name type="scientific">Arundo donax</name>
    <name type="common">Giant reed</name>
    <name type="synonym">Donax arundinaceus</name>
    <dbReference type="NCBI Taxonomy" id="35708"/>
    <lineage>
        <taxon>Eukaryota</taxon>
        <taxon>Viridiplantae</taxon>
        <taxon>Streptophyta</taxon>
        <taxon>Embryophyta</taxon>
        <taxon>Tracheophyta</taxon>
        <taxon>Spermatophyta</taxon>
        <taxon>Magnoliopsida</taxon>
        <taxon>Liliopsida</taxon>
        <taxon>Poales</taxon>
        <taxon>Poaceae</taxon>
        <taxon>PACMAD clade</taxon>
        <taxon>Arundinoideae</taxon>
        <taxon>Arundineae</taxon>
        <taxon>Arundo</taxon>
    </lineage>
</organism>
<keyword evidence="1" id="KW-0175">Coiled coil</keyword>
<feature type="coiled-coil region" evidence="1">
    <location>
        <begin position="72"/>
        <end position="99"/>
    </location>
</feature>
<dbReference type="EMBL" id="GBRH01237184">
    <property type="protein sequence ID" value="JAD60711.1"/>
    <property type="molecule type" value="Transcribed_RNA"/>
</dbReference>
<evidence type="ECO:0000256" key="1">
    <source>
        <dbReference type="SAM" id="Coils"/>
    </source>
</evidence>
<dbReference type="AlphaFoldDB" id="A0A0A9BBK8"/>
<name>A0A0A9BBK8_ARUDO</name>
<proteinExistence type="predicted"/>
<reference evidence="2" key="2">
    <citation type="journal article" date="2015" name="Data Brief">
        <title>Shoot transcriptome of the giant reed, Arundo donax.</title>
        <authorList>
            <person name="Barrero R.A."/>
            <person name="Guerrero F.D."/>
            <person name="Moolhuijzen P."/>
            <person name="Goolsby J.A."/>
            <person name="Tidwell J."/>
            <person name="Bellgard S.E."/>
            <person name="Bellgard M.I."/>
        </authorList>
    </citation>
    <scope>NUCLEOTIDE SEQUENCE</scope>
    <source>
        <tissue evidence="2">Shoot tissue taken approximately 20 cm above the soil surface</tissue>
    </source>
</reference>
<reference evidence="2" key="1">
    <citation type="submission" date="2014-09" db="EMBL/GenBank/DDBJ databases">
        <authorList>
            <person name="Magalhaes I.L.F."/>
            <person name="Oliveira U."/>
            <person name="Santos F.R."/>
            <person name="Vidigal T.H.D.A."/>
            <person name="Brescovit A.D."/>
            <person name="Santos A.J."/>
        </authorList>
    </citation>
    <scope>NUCLEOTIDE SEQUENCE</scope>
    <source>
        <tissue evidence="2">Shoot tissue taken approximately 20 cm above the soil surface</tissue>
    </source>
</reference>
<accession>A0A0A9BBK8</accession>
<protein>
    <submittedName>
        <fullName evidence="2">Uncharacterized protein</fullName>
    </submittedName>
</protein>
<sequence>MCDNYEYDPPQGLFSINKPRLPLPLCEFIEYVGQEQSPDDIAEVERLAAEGRARWRAAEVVDSIVKRSNRARLEEAERSRKYEAELKQCEEETRRHAKEL</sequence>
<evidence type="ECO:0000313" key="2">
    <source>
        <dbReference type="EMBL" id="JAD60711.1"/>
    </source>
</evidence>